<dbReference type="EMBL" id="HACM01012721">
    <property type="protein sequence ID" value="CRZ13163.1"/>
    <property type="molecule type" value="Transcribed_RNA"/>
</dbReference>
<dbReference type="AlphaFoldDB" id="A0A0H5RGL1"/>
<reference evidence="2" key="1">
    <citation type="submission" date="2015-04" db="EMBL/GenBank/DDBJ databases">
        <title>The genome sequence of the plant pathogenic Rhizarian Plasmodiophora brassicae reveals insights in its biotrophic life cycle and the origin of chitin synthesis.</title>
        <authorList>
            <person name="Schwelm A."/>
            <person name="Fogelqvist J."/>
            <person name="Knaust A."/>
            <person name="Julke S."/>
            <person name="Lilja T."/>
            <person name="Dhandapani V."/>
            <person name="Bonilla-Rosso G."/>
            <person name="Karlsson M."/>
            <person name="Shevchenko A."/>
            <person name="Choi S.R."/>
            <person name="Kim H.G."/>
            <person name="Park J.Y."/>
            <person name="Lim Y.P."/>
            <person name="Ludwig-Muller J."/>
            <person name="Dixelius C."/>
        </authorList>
    </citation>
    <scope>NUCLEOTIDE SEQUENCE</scope>
    <source>
        <tissue evidence="2">Potato root galls</tissue>
    </source>
</reference>
<accession>A0A0H5RGL1</accession>
<sequence length="110" mass="11941">MQFYKRVVKSKWKPTSRNFTKNAGQLMSNKVQESEGTLKKINSFEVLDQPLIREEAIVASVRGGGVGVRSESIQESVKAGGKIEAAELEGGDNSAGRNQKDKGLSVQMGD</sequence>
<protein>
    <submittedName>
        <fullName evidence="2">Uncharacterized protein</fullName>
    </submittedName>
</protein>
<feature type="region of interest" description="Disordered" evidence="1">
    <location>
        <begin position="86"/>
        <end position="110"/>
    </location>
</feature>
<name>A0A0H5RGL1_9EUKA</name>
<proteinExistence type="predicted"/>
<organism evidence="2">
    <name type="scientific">Spongospora subterranea</name>
    <dbReference type="NCBI Taxonomy" id="70186"/>
    <lineage>
        <taxon>Eukaryota</taxon>
        <taxon>Sar</taxon>
        <taxon>Rhizaria</taxon>
        <taxon>Endomyxa</taxon>
        <taxon>Phytomyxea</taxon>
        <taxon>Plasmodiophorida</taxon>
        <taxon>Plasmodiophoridae</taxon>
        <taxon>Spongospora</taxon>
    </lineage>
</organism>
<evidence type="ECO:0000313" key="2">
    <source>
        <dbReference type="EMBL" id="CRZ13163.1"/>
    </source>
</evidence>
<evidence type="ECO:0000256" key="1">
    <source>
        <dbReference type="SAM" id="MobiDB-lite"/>
    </source>
</evidence>
<feature type="non-terminal residue" evidence="2">
    <location>
        <position position="110"/>
    </location>
</feature>